<name>A0ABW6CZP1_9BACT</name>
<gene>
    <name evidence="2" type="ORF">SKC38_03145</name>
</gene>
<feature type="signal peptide" evidence="1">
    <location>
        <begin position="1"/>
        <end position="19"/>
    </location>
</feature>
<evidence type="ECO:0008006" key="4">
    <source>
        <dbReference type="Google" id="ProtNLM"/>
    </source>
</evidence>
<dbReference type="Proteomes" id="UP001598114">
    <property type="component" value="Unassembled WGS sequence"/>
</dbReference>
<dbReference type="InterPro" id="IPR045571">
    <property type="entry name" value="DUF5907"/>
</dbReference>
<sequence>MKRFALLLGFLLIGMISQAQTKGIQYQAVIQDPSPYQIPGTFIQGQVLQNSKVSIRFTLKTNGTTDFEELHETETDDFGLINLTIGKGKKTIGTNFDQIIWNGQNKVLIVAVKIANQTNFTEVSNQTLLYSPYALYADAVEYKNVSNSPKDISHFTNDVGYLVSNDLKPLEKKINDNQAENVTSFSLLKNQQITLETKVEEQGKILNETILRTQSMNVRIDQQNNQISQNQTNLVNQINSLGGSFESLGNKSLATDLGNTNPSNQLYPSQRAVKSYVDQVISTVVVSGTPDATTLAAGKIQLTGDLSGTAASPTVPDLVLKEDLANKSVSVPTDATSDIKYPSVRAVKTYVDQATQGIALSADLNAKADKLSPIFSGSPSLPTGTIAVKQGIGSNTTQLATTSFVQQELSAVSINYATKEDVSNKSTATALGTSNTLYPTQNAVKTYVDAQISSATISDATLASKGKIRLGGDLAAGNSTADDPIIRDNAISTSKILDAAVTDVKIAAVAGSKVTGNITGEASNVTGTVAPTHGGTGASGTLIGYVKANGTSAMQAVTAIPVADITGAEAIANKSNDVLTDASSTTKYPNVRAVKAYVDNQIAQGTIPDATATVYGKVRLGGDLAGTGSTAGTPIISDNSITSTKIADLAVTNGKIVGIDGTKVAGSIPGNAANVNGIITTSHGGTGALATLNGYVKGNGASAMTSSTTIPVADVIGAELSSNKSIAGDLGNTSTSDLLYPSQKAVKTYVDALSAGNIGTATQSALNMKENTSNKSDGSIDANSSIEFPTQHAVKIYVENKLANQTISLANFQTINPDKLIGNFGATSATPSEISTSGTGSVVRSSGATLNNVLLNGTIGGNAIVAPINGGLGTSSLTSGYVKAGNPFATVSSIPVSDVTGAVQKVNGSLPDANGNIALRFGTTYTGIFNGGNFTPVVSSPINSDVYIVSADPTSTNNGRTFIYDGSNWQEITTNQATLEAKYVQLRGSTMSGNLSFPGGTKIQIADAPTSSTDVANKAYVDIQTAAGITPDATNLVVGKIQLAGDLGGPSSTATNPIISNGAINNAKLASGSVSDDKVTGTISGAKGGTGVNNTGKTITLGGNLTISGSNALTLNTIGTTSVSLPMSGTLATLSGAEALTNKSFNGLQLTSSLTGFTIAGGTTSKTLTVASNANISGTNTGDQTITLSGDLSGSGTGTLNATLANTTVVAGIYGGNALIPQITVDPKGRITAVSEIPLSNTTLAGTILNDGKVLIGNSSNAAVERNLSGDVTMNNTGVTTIGNLKITNGMLAGNIDLSTKVSNMLPIANGGTGVSSLTSNALMVGGASIGFIAPGTAGYVLSSNGTSWSANAITSLGVATTVGSINTSGTPNGMTLLGGEIKLSPADASNPGIVTTGTQTLSGAKSFSQDLQINHLMIGNGGGGLDANTMVGKNAFISNTTGTNNTALGYQSLSLNTSGTNNTAIGAGALSLSTTGINNTALGQGAGVSIGTLNNTLALGAGATVGTDNSIQLGNANIVRVNTAGAIQAGSIQNTPIGSISPQTGAFTNLKTTGTNANQIVVTEANNLLSSIPSLPVNLGGTGLNSITANSVLIGNGIGNLTFVTPNTNGQVLTWNGSNWAATVPTALTTGIIGNSTANGLTVSNNVISLSPADATNPGIITTGAQSFAGAKTFSSIINSGNLTINSLTASKVIFTDASKNLSSTGTVGVTQGGTGTASFTSGGLIVGAGTSSLSSINPGTDGQILVSRLGAWNVENASPSVTLGNVNVGSTAKGLSITAGGEISLSPADATNPGIITTGAQSFAGAKTFSSIINSGNLTVNSLTASKVVFTDASKNLNSTGIVGVDQGGTGLSSILLNGVMVGNGTNSISTVTANTNGQVLTWNGSNWTAIAPTAVSAGTLGTSTANGLTVSNNVISLSPADATNPGIVTTGVQTFTGAKTFASIINSGNLSVGGNLSNATLTASKVVFSDASKNLSSTGTVGVDQGGTGATTLGLGALLIGNGTGAITTLAPSTAGYVLKVVGSSWTVSTPDRDESDQFMATVGQTSFSLTQSPVANSKVKMFINGIRIDKNAYTISSNTVTYVPASNSNFTLEAGDRIQFDYAY</sequence>
<keyword evidence="1" id="KW-0732">Signal</keyword>
<dbReference type="EMBL" id="JBBKYA010000002">
    <property type="protein sequence ID" value="MFD3275217.1"/>
    <property type="molecule type" value="Genomic_DNA"/>
</dbReference>
<evidence type="ECO:0000313" key="3">
    <source>
        <dbReference type="Proteomes" id="UP001598114"/>
    </source>
</evidence>
<organism evidence="2 3">
    <name type="scientific">Aquirufa echingensis</name>
    <dbReference type="NCBI Taxonomy" id="3096516"/>
    <lineage>
        <taxon>Bacteria</taxon>
        <taxon>Pseudomonadati</taxon>
        <taxon>Bacteroidota</taxon>
        <taxon>Cytophagia</taxon>
        <taxon>Cytophagales</taxon>
        <taxon>Flectobacillaceae</taxon>
        <taxon>Aquirufa</taxon>
    </lineage>
</organism>
<feature type="chain" id="PRO_5045498423" description="T9SS type A sorting domain-containing protein" evidence="1">
    <location>
        <begin position="20"/>
        <end position="2108"/>
    </location>
</feature>
<protein>
    <recommendedName>
        <fullName evidence="4">T9SS type A sorting domain-containing protein</fullName>
    </recommendedName>
</protein>
<evidence type="ECO:0000313" key="2">
    <source>
        <dbReference type="EMBL" id="MFD3275217.1"/>
    </source>
</evidence>
<reference evidence="2 3" key="1">
    <citation type="submission" date="2024-03" db="EMBL/GenBank/DDBJ databases">
        <title>Aquirufa genome sequencing.</title>
        <authorList>
            <person name="Pitt A."/>
            <person name="Hahn M.W."/>
        </authorList>
    </citation>
    <scope>NUCLEOTIDE SEQUENCE [LARGE SCALE GENOMIC DNA]</scope>
    <source>
        <strain evidence="2 3">PLAD-142S6K</strain>
    </source>
</reference>
<comment type="caution">
    <text evidence="2">The sequence shown here is derived from an EMBL/GenBank/DDBJ whole genome shotgun (WGS) entry which is preliminary data.</text>
</comment>
<keyword evidence="3" id="KW-1185">Reference proteome</keyword>
<dbReference type="RefSeq" id="WP_377975013.1">
    <property type="nucleotide sequence ID" value="NZ_JBBKYA010000002.1"/>
</dbReference>
<dbReference type="Pfam" id="PF19264">
    <property type="entry name" value="DUF5907"/>
    <property type="match status" value="4"/>
</dbReference>
<evidence type="ECO:0000256" key="1">
    <source>
        <dbReference type="SAM" id="SignalP"/>
    </source>
</evidence>
<accession>A0ABW6CZP1</accession>
<proteinExistence type="predicted"/>